<reference evidence="2 3" key="1">
    <citation type="submission" date="2018-03" db="EMBL/GenBank/DDBJ databases">
        <title>Draft Genome Sequences of the Obligatory Marine Myxobacteria Enhygromyxa salina SWB007.</title>
        <authorList>
            <person name="Poehlein A."/>
            <person name="Moghaddam J.A."/>
            <person name="Harms H."/>
            <person name="Alanjari M."/>
            <person name="Koenig G.M."/>
            <person name="Daniel R."/>
            <person name="Schaeberle T.F."/>
        </authorList>
    </citation>
    <scope>NUCLEOTIDE SEQUENCE [LARGE SCALE GENOMIC DNA]</scope>
    <source>
        <strain evidence="2 3">SWB007</strain>
    </source>
</reference>
<name>A0A2S9YRU3_9BACT</name>
<dbReference type="Pfam" id="PF12679">
    <property type="entry name" value="ABC2_membrane_2"/>
    <property type="match status" value="1"/>
</dbReference>
<dbReference type="PANTHER" id="PTHR43471:SF10">
    <property type="entry name" value="SLL1107 PROTEIN"/>
    <property type="match status" value="1"/>
</dbReference>
<evidence type="ECO:0000313" key="3">
    <source>
        <dbReference type="Proteomes" id="UP000238823"/>
    </source>
</evidence>
<dbReference type="GO" id="GO:0140359">
    <property type="term" value="F:ABC-type transporter activity"/>
    <property type="evidence" value="ECO:0007669"/>
    <property type="project" value="InterPro"/>
</dbReference>
<dbReference type="RefSeq" id="WP_106089497.1">
    <property type="nucleotide sequence ID" value="NZ_PVNL01000049.1"/>
</dbReference>
<gene>
    <name evidence="2" type="ORF">ENSA7_24700</name>
</gene>
<dbReference type="Proteomes" id="UP000238823">
    <property type="component" value="Unassembled WGS sequence"/>
</dbReference>
<feature type="transmembrane region" description="Helical" evidence="1">
    <location>
        <begin position="115"/>
        <end position="139"/>
    </location>
</feature>
<organism evidence="2 3">
    <name type="scientific">Enhygromyxa salina</name>
    <dbReference type="NCBI Taxonomy" id="215803"/>
    <lineage>
        <taxon>Bacteria</taxon>
        <taxon>Pseudomonadati</taxon>
        <taxon>Myxococcota</taxon>
        <taxon>Polyangia</taxon>
        <taxon>Nannocystales</taxon>
        <taxon>Nannocystaceae</taxon>
        <taxon>Enhygromyxa</taxon>
    </lineage>
</organism>
<evidence type="ECO:0000313" key="2">
    <source>
        <dbReference type="EMBL" id="PRQ07798.1"/>
    </source>
</evidence>
<keyword evidence="1" id="KW-1133">Transmembrane helix</keyword>
<feature type="transmembrane region" description="Helical" evidence="1">
    <location>
        <begin position="67"/>
        <end position="88"/>
    </location>
</feature>
<accession>A0A2S9YRU3</accession>
<proteinExistence type="predicted"/>
<protein>
    <submittedName>
        <fullName evidence="2">ABC-2 family transporter protein</fullName>
    </submittedName>
</protein>
<dbReference type="EMBL" id="PVNL01000049">
    <property type="protein sequence ID" value="PRQ07798.1"/>
    <property type="molecule type" value="Genomic_DNA"/>
</dbReference>
<dbReference type="OrthoDB" id="9810558at2"/>
<dbReference type="AlphaFoldDB" id="A0A2S9YRU3"/>
<feature type="transmembrane region" description="Helical" evidence="1">
    <location>
        <begin position="151"/>
        <end position="172"/>
    </location>
</feature>
<evidence type="ECO:0000256" key="1">
    <source>
        <dbReference type="SAM" id="Phobius"/>
    </source>
</evidence>
<dbReference type="GO" id="GO:0005886">
    <property type="term" value="C:plasma membrane"/>
    <property type="evidence" value="ECO:0007669"/>
    <property type="project" value="UniProtKB-SubCell"/>
</dbReference>
<dbReference type="PANTHER" id="PTHR43471">
    <property type="entry name" value="ABC TRANSPORTER PERMEASE"/>
    <property type="match status" value="1"/>
</dbReference>
<keyword evidence="1" id="KW-0472">Membrane</keyword>
<feature type="transmembrane region" description="Helical" evidence="1">
    <location>
        <begin position="34"/>
        <end position="55"/>
    </location>
</feature>
<feature type="transmembrane region" description="Helical" evidence="1">
    <location>
        <begin position="246"/>
        <end position="271"/>
    </location>
</feature>
<keyword evidence="1" id="KW-0812">Transmembrane</keyword>
<sequence>MGTSSNGQRGLFASFGRMWAIALNTFREAVRNKVLAILVMFAVALMAFSLVLGQLSLHEEVRIIKDLGLAGISIFGVVIALFLGVNLLSKELDRKTVYAIIPKPLHRHEFLLGKYLGLLVTMVALVALMSVVLAGFLLMQGGRHGVLMVRAEILILLELLLLMAVAMLFSSFSSPWLSAMFAGSLWVIGRNTAELEAFATGKLEGSAGGTVLEFVLDLLPDFRMFFVSGANFDETVVSVHGSFVSWAYVGSAAAYAAAYGGMCLLIAVLLFQRRDFT</sequence>
<comment type="caution">
    <text evidence="2">The sequence shown here is derived from an EMBL/GenBank/DDBJ whole genome shotgun (WGS) entry which is preliminary data.</text>
</comment>